<keyword evidence="7" id="KW-1185">Reference proteome</keyword>
<dbReference type="GO" id="GO:0006364">
    <property type="term" value="P:rRNA processing"/>
    <property type="evidence" value="ECO:0007669"/>
    <property type="project" value="UniProtKB-KW"/>
</dbReference>
<dbReference type="OrthoDB" id="263560at2759"/>
<dbReference type="InterPro" id="IPR019398">
    <property type="entry name" value="Pre-rRNA_process_TSR2"/>
</dbReference>
<proteinExistence type="inferred from homology"/>
<evidence type="ECO:0000313" key="6">
    <source>
        <dbReference type="EnsemblMetazoa" id="CLYHEMP015236.1"/>
    </source>
</evidence>
<accession>A0A7M5WZ02</accession>
<feature type="compositionally biased region" description="Acidic residues" evidence="5">
    <location>
        <begin position="128"/>
        <end position="138"/>
    </location>
</feature>
<comment type="function">
    <text evidence="1">May be involved in 20S pre-rRNA processing.</text>
</comment>
<sequence length="190" mass="21617">MADEKVHVFSNSVKETLRVWPVLTLARQHGFCGADYQIKEEWLCESIIQIFKDNDLVYPDELEDFVSEALYNEFDTIVEDGSLIEVCTKLCGYYDLCKKGNVAVVAAEVQKMQATQPKVESKQQKEENESESSEDDDDDKKTNVNSFTMDVDMDEGGTGASSSNGERGQNSKQKEYDEDGWEIVRRSKKR</sequence>
<dbReference type="GeneID" id="136806482"/>
<dbReference type="EnsemblMetazoa" id="CLYHEMT015236.1">
    <property type="protein sequence ID" value="CLYHEMP015236.1"/>
    <property type="gene ID" value="CLYHEMG015236"/>
</dbReference>
<dbReference type="AlphaFoldDB" id="A0A7M5WZ02"/>
<evidence type="ECO:0000256" key="1">
    <source>
        <dbReference type="ARBA" id="ARBA00002210"/>
    </source>
</evidence>
<protein>
    <recommendedName>
        <fullName evidence="3">Pre-rRNA-processing protein TSR2 homolog</fullName>
    </recommendedName>
</protein>
<keyword evidence="4" id="KW-0698">rRNA processing</keyword>
<name>A0A7M5WZ02_9CNID</name>
<reference evidence="6" key="1">
    <citation type="submission" date="2021-01" db="UniProtKB">
        <authorList>
            <consortium name="EnsemblMetazoa"/>
        </authorList>
    </citation>
    <scope>IDENTIFICATION</scope>
</reference>
<evidence type="ECO:0000256" key="5">
    <source>
        <dbReference type="SAM" id="MobiDB-lite"/>
    </source>
</evidence>
<dbReference type="RefSeq" id="XP_066919165.1">
    <property type="nucleotide sequence ID" value="XM_067063064.1"/>
</dbReference>
<dbReference type="PANTHER" id="PTHR21250">
    <property type="entry name" value="PRE-RRNA-PROCESSING PROTEIN TSR2 HOMOLOG"/>
    <property type="match status" value="1"/>
</dbReference>
<evidence type="ECO:0000256" key="4">
    <source>
        <dbReference type="ARBA" id="ARBA00022552"/>
    </source>
</evidence>
<feature type="compositionally biased region" description="Polar residues" evidence="5">
    <location>
        <begin position="160"/>
        <end position="171"/>
    </location>
</feature>
<evidence type="ECO:0000313" key="7">
    <source>
        <dbReference type="Proteomes" id="UP000594262"/>
    </source>
</evidence>
<dbReference type="Pfam" id="PF10273">
    <property type="entry name" value="WGG"/>
    <property type="match status" value="1"/>
</dbReference>
<dbReference type="Proteomes" id="UP000594262">
    <property type="component" value="Unplaced"/>
</dbReference>
<organism evidence="6 7">
    <name type="scientific">Clytia hemisphaerica</name>
    <dbReference type="NCBI Taxonomy" id="252671"/>
    <lineage>
        <taxon>Eukaryota</taxon>
        <taxon>Metazoa</taxon>
        <taxon>Cnidaria</taxon>
        <taxon>Hydrozoa</taxon>
        <taxon>Hydroidolina</taxon>
        <taxon>Leptothecata</taxon>
        <taxon>Obeliida</taxon>
        <taxon>Clytiidae</taxon>
        <taxon>Clytia</taxon>
    </lineage>
</organism>
<feature type="region of interest" description="Disordered" evidence="5">
    <location>
        <begin position="113"/>
        <end position="190"/>
    </location>
</feature>
<evidence type="ECO:0000256" key="2">
    <source>
        <dbReference type="ARBA" id="ARBA00006524"/>
    </source>
</evidence>
<comment type="similarity">
    <text evidence="2">Belongs to the TSR2 family.</text>
</comment>
<evidence type="ECO:0000256" key="3">
    <source>
        <dbReference type="ARBA" id="ARBA00017551"/>
    </source>
</evidence>